<evidence type="ECO:0000259" key="12">
    <source>
        <dbReference type="Pfam" id="PF10659"/>
    </source>
</evidence>
<dbReference type="InterPro" id="IPR025932">
    <property type="entry name" value="Trypano_VSG_B_N_dom"/>
</dbReference>
<keyword evidence="3" id="KW-1003">Cell membrane</keyword>
<evidence type="ECO:0000313" key="14">
    <source>
        <dbReference type="EMBL" id="APD74759.1"/>
    </source>
</evidence>
<dbReference type="VEuPathDB" id="TriTrypDB:Tb1125.Tb11.v5.0974"/>
<protein>
    <submittedName>
        <fullName evidence="14">Variant surface glycoprotein 1125.4232</fullName>
    </submittedName>
</protein>
<evidence type="ECO:0000256" key="7">
    <source>
        <dbReference type="ARBA" id="ARBA00023180"/>
    </source>
</evidence>
<feature type="compositionally biased region" description="Low complexity" evidence="10">
    <location>
        <begin position="456"/>
        <end position="471"/>
    </location>
</feature>
<evidence type="ECO:0000256" key="5">
    <source>
        <dbReference type="ARBA" id="ARBA00022729"/>
    </source>
</evidence>
<feature type="signal peptide" evidence="11">
    <location>
        <begin position="1"/>
        <end position="22"/>
    </location>
</feature>
<dbReference type="GO" id="GO:0098552">
    <property type="term" value="C:side of membrane"/>
    <property type="evidence" value="ECO:0007669"/>
    <property type="project" value="UniProtKB-KW"/>
</dbReference>
<evidence type="ECO:0000256" key="4">
    <source>
        <dbReference type="ARBA" id="ARBA00022622"/>
    </source>
</evidence>
<dbReference type="Pfam" id="PF13206">
    <property type="entry name" value="VSG_B"/>
    <property type="match status" value="1"/>
</dbReference>
<evidence type="ECO:0000256" key="9">
    <source>
        <dbReference type="SAM" id="Coils"/>
    </source>
</evidence>
<sequence length="491" mass="51568">MTKISPACNLLILVFIGMGFDAKPLEANLAGGENRREHEVLCKFVAMTDATPVLPPEPADAEDEYRLIQALNLSTSPDDWQSMLYENKAEKKVHDSPDKAGKADMGFAVDWPDWKKAASDILTDSGYTKIHDLKLQDLKPFQKMEAANAIRALADQARELRQTMATLTPDEKALSTSEITKKLKIAAFGSDSATRATVTLKDVFGADPGSTQQREAVCDAGATPAGPRTALATLSCVCTKAITSATAPTNTACDKKADGGSGWNSGSAANQQPAADVQALAQSSGKGTGTVTADSINQAVEELLHLVRIDSTDGYIGARLSGNCNGGSGTGICVKLTGYTANPATTINKLQWLSNLKQLAAALESRQDKHNANQNAAAELKRAVAQAVQIAKEAKSLTISAINTKKAAADEAATAVSNRACENHTTNATCRTDNNCKWTSTDKSNGDFCKPKDGEGQTNAGTGTGTGVRAAGTTTKKLNGKLETDCDKALG</sequence>
<keyword evidence="7" id="KW-0325">Glycoprotein</keyword>
<dbReference type="VEuPathDB" id="TriTrypDB:Tb427_000185100"/>
<dbReference type="VEuPathDB" id="TriTrypDB:Tb927.10.16370"/>
<keyword evidence="5 11" id="KW-0732">Signal</keyword>
<feature type="coiled-coil region" evidence="9">
    <location>
        <begin position="353"/>
        <end position="393"/>
    </location>
</feature>
<feature type="chain" id="PRO_5012091223" evidence="11">
    <location>
        <begin position="23"/>
        <end position="491"/>
    </location>
</feature>
<comment type="function">
    <text evidence="1">VSG forms a coat on the surface of the parasite. The trypanosome evades the immune response of the host by expressing a series of antigenically distinct VSGs from an estimated 1000 VSG genes.</text>
</comment>
<dbReference type="Pfam" id="PF10659">
    <property type="entry name" value="Trypan_glycop_C"/>
    <property type="match status" value="1"/>
</dbReference>
<feature type="domain" description="Trypanosome variant surface glycoprotein C-terminal" evidence="12">
    <location>
        <begin position="421"/>
        <end position="489"/>
    </location>
</feature>
<evidence type="ECO:0000256" key="10">
    <source>
        <dbReference type="SAM" id="MobiDB-lite"/>
    </source>
</evidence>
<keyword evidence="9" id="KW-0175">Coiled coil</keyword>
<dbReference type="EMBL" id="KX700803">
    <property type="protein sequence ID" value="APD74759.1"/>
    <property type="molecule type" value="Genomic_DNA"/>
</dbReference>
<proteinExistence type="predicted"/>
<feature type="region of interest" description="Disordered" evidence="10">
    <location>
        <begin position="251"/>
        <end position="274"/>
    </location>
</feature>
<evidence type="ECO:0000256" key="11">
    <source>
        <dbReference type="SAM" id="SignalP"/>
    </source>
</evidence>
<dbReference type="GO" id="GO:0005886">
    <property type="term" value="C:plasma membrane"/>
    <property type="evidence" value="ECO:0007669"/>
    <property type="project" value="UniProtKB-SubCell"/>
</dbReference>
<keyword evidence="6" id="KW-0472">Membrane</keyword>
<comment type="subcellular location">
    <subcellularLocation>
        <location evidence="2">Cell membrane</location>
        <topology evidence="2">Lipid-anchor</topology>
        <topology evidence="2">GPI-anchor</topology>
    </subcellularLocation>
</comment>
<organism evidence="14">
    <name type="scientific">Trypanosoma brucei</name>
    <dbReference type="NCBI Taxonomy" id="5691"/>
    <lineage>
        <taxon>Eukaryota</taxon>
        <taxon>Discoba</taxon>
        <taxon>Euglenozoa</taxon>
        <taxon>Kinetoplastea</taxon>
        <taxon>Metakinetoplastina</taxon>
        <taxon>Trypanosomatida</taxon>
        <taxon>Trypanosomatidae</taxon>
        <taxon>Trypanosoma</taxon>
    </lineage>
</organism>
<evidence type="ECO:0000259" key="13">
    <source>
        <dbReference type="Pfam" id="PF13206"/>
    </source>
</evidence>
<feature type="domain" description="Trypanosome variant surface glycoprotein B-type N-terminal" evidence="13">
    <location>
        <begin position="26"/>
        <end position="381"/>
    </location>
</feature>
<keyword evidence="4" id="KW-0336">GPI-anchor</keyword>
<reference evidence="14" key="1">
    <citation type="submission" date="2016-08" db="EMBL/GenBank/DDBJ databases">
        <title>VSG repertoire of Trypanosoma brucei EATRO 1125.</title>
        <authorList>
            <person name="Cross G.A."/>
        </authorList>
    </citation>
    <scope>NUCLEOTIDE SEQUENCE</scope>
    <source>
        <strain evidence="14">EATRO 1125</strain>
    </source>
</reference>
<accession>A0A1J0RA56</accession>
<evidence type="ECO:0000256" key="6">
    <source>
        <dbReference type="ARBA" id="ARBA00023136"/>
    </source>
</evidence>
<name>A0A1J0RA56_9TRYP</name>
<keyword evidence="8" id="KW-0449">Lipoprotein</keyword>
<evidence type="ECO:0000256" key="8">
    <source>
        <dbReference type="ARBA" id="ARBA00023288"/>
    </source>
</evidence>
<dbReference type="AlphaFoldDB" id="A0A1J0RA56"/>
<feature type="region of interest" description="Disordered" evidence="10">
    <location>
        <begin position="450"/>
        <end position="471"/>
    </location>
</feature>
<evidence type="ECO:0000256" key="1">
    <source>
        <dbReference type="ARBA" id="ARBA00002523"/>
    </source>
</evidence>
<evidence type="ECO:0000256" key="3">
    <source>
        <dbReference type="ARBA" id="ARBA00022475"/>
    </source>
</evidence>
<dbReference type="InterPro" id="IPR019609">
    <property type="entry name" value="Variant_surf_glycoprt_trypan_C"/>
</dbReference>
<evidence type="ECO:0000256" key="2">
    <source>
        <dbReference type="ARBA" id="ARBA00004609"/>
    </source>
</evidence>